<dbReference type="Proteomes" id="UP000577386">
    <property type="component" value="Unassembled WGS sequence"/>
</dbReference>
<protein>
    <submittedName>
        <fullName evidence="4">Thiaminase</fullName>
    </submittedName>
</protein>
<sequence length="318" mass="34361">MTLRQGLCSRAEPLLAQVRAHPFWTGLCDGTLPPESLWHFAEQDFRFTVPAYARALARTAAVARRPEQGALLAGAAGATFESLSRMSRELDVLADRFGTPGPAGGISPTTLAHTSLLTAVSTASLAAAIGGLLPMTWFHQQVCLDLRRRLVPGTRYTDWIAQYCPGDGFDGYVEAYLALIDDLAATASEAELALLEDGFLHGAYYELAFCEAAWQLQSWAGTTSERNSRSDTVRRGRARTHRRRRLCRAGDVALSRTSGSEVAARGPARRGGGPGTCPRHQPPHDGDLPAARSGSGDQGGWPPLRRRFGGRALRKPQL</sequence>
<organism evidence="4 5">
    <name type="scientific">Streptomyces murinus</name>
    <dbReference type="NCBI Taxonomy" id="33900"/>
    <lineage>
        <taxon>Bacteria</taxon>
        <taxon>Bacillati</taxon>
        <taxon>Actinomycetota</taxon>
        <taxon>Actinomycetes</taxon>
        <taxon>Kitasatosporales</taxon>
        <taxon>Streptomycetaceae</taxon>
        <taxon>Streptomyces</taxon>
    </lineage>
</organism>
<proteinExistence type="predicted"/>
<evidence type="ECO:0000313" key="4">
    <source>
        <dbReference type="EMBL" id="MBA9052089.1"/>
    </source>
</evidence>
<dbReference type="SUPFAM" id="SSF48613">
    <property type="entry name" value="Heme oxygenase-like"/>
    <property type="match status" value="1"/>
</dbReference>
<dbReference type="PANTHER" id="PTHR43198:SF2">
    <property type="entry name" value="SI:CH1073-67J19.1-RELATED"/>
    <property type="match status" value="1"/>
</dbReference>
<evidence type="ECO:0000313" key="5">
    <source>
        <dbReference type="Proteomes" id="UP000577386"/>
    </source>
</evidence>
<comment type="pathway">
    <text evidence="1">Cofactor biosynthesis; thiamine diphosphate biosynthesis.</text>
</comment>
<feature type="domain" description="Thiaminase-2/PQQC" evidence="3">
    <location>
        <begin position="10"/>
        <end position="214"/>
    </location>
</feature>
<evidence type="ECO:0000256" key="1">
    <source>
        <dbReference type="ARBA" id="ARBA00004948"/>
    </source>
</evidence>
<feature type="compositionally biased region" description="Basic residues" evidence="2">
    <location>
        <begin position="235"/>
        <end position="247"/>
    </location>
</feature>
<dbReference type="InterPro" id="IPR050967">
    <property type="entry name" value="Thiamine_Salvage_TenA"/>
</dbReference>
<reference evidence="4 5" key="1">
    <citation type="submission" date="2020-08" db="EMBL/GenBank/DDBJ databases">
        <title>Sequencing the genomes of 1000 actinobacteria strains.</title>
        <authorList>
            <person name="Klenk H.-P."/>
        </authorList>
    </citation>
    <scope>NUCLEOTIDE SEQUENCE [LARGE SCALE GENOMIC DNA]</scope>
    <source>
        <strain evidence="4 5">DSM 41827</strain>
    </source>
</reference>
<accession>A0A7W3NK98</accession>
<evidence type="ECO:0000259" key="3">
    <source>
        <dbReference type="Pfam" id="PF03070"/>
    </source>
</evidence>
<dbReference type="GO" id="GO:0005829">
    <property type="term" value="C:cytosol"/>
    <property type="evidence" value="ECO:0007669"/>
    <property type="project" value="TreeGrafter"/>
</dbReference>
<name>A0A7W3NK98_STRMR</name>
<dbReference type="Gene3D" id="1.20.910.10">
    <property type="entry name" value="Heme oxygenase-like"/>
    <property type="match status" value="1"/>
</dbReference>
<feature type="compositionally biased region" description="Basic residues" evidence="2">
    <location>
        <begin position="304"/>
        <end position="318"/>
    </location>
</feature>
<dbReference type="InterPro" id="IPR016084">
    <property type="entry name" value="Haem_Oase-like_multi-hlx"/>
</dbReference>
<dbReference type="PANTHER" id="PTHR43198">
    <property type="entry name" value="BIFUNCTIONAL TH2 PROTEIN"/>
    <property type="match status" value="1"/>
</dbReference>
<comment type="caution">
    <text evidence="4">The sequence shown here is derived from an EMBL/GenBank/DDBJ whole genome shotgun (WGS) entry which is preliminary data.</text>
</comment>
<dbReference type="AlphaFoldDB" id="A0A7W3NK98"/>
<evidence type="ECO:0000256" key="2">
    <source>
        <dbReference type="SAM" id="MobiDB-lite"/>
    </source>
</evidence>
<dbReference type="InterPro" id="IPR004305">
    <property type="entry name" value="Thiaminase-2/PQQC"/>
</dbReference>
<dbReference type="EMBL" id="JACJIJ010000002">
    <property type="protein sequence ID" value="MBA9052089.1"/>
    <property type="molecule type" value="Genomic_DNA"/>
</dbReference>
<dbReference type="Pfam" id="PF03070">
    <property type="entry name" value="TENA_THI-4"/>
    <property type="match status" value="1"/>
</dbReference>
<feature type="region of interest" description="Disordered" evidence="2">
    <location>
        <begin position="224"/>
        <end position="318"/>
    </location>
</feature>
<keyword evidence="5" id="KW-1185">Reference proteome</keyword>
<gene>
    <name evidence="4" type="ORF">HDA42_001267</name>
</gene>